<evidence type="ECO:0000256" key="3">
    <source>
        <dbReference type="ARBA" id="ARBA00023002"/>
    </source>
</evidence>
<dbReference type="InterPro" id="IPR016166">
    <property type="entry name" value="FAD-bd_PCMH"/>
</dbReference>
<keyword evidence="6" id="KW-1185">Reference proteome</keyword>
<dbReference type="PROSITE" id="PS51387">
    <property type="entry name" value="FAD_PCMH"/>
    <property type="match status" value="1"/>
</dbReference>
<feature type="domain" description="FAD-binding PCMH-type" evidence="4">
    <location>
        <begin position="1"/>
        <end position="177"/>
    </location>
</feature>
<name>A0ABU6NET8_9BACI</name>
<dbReference type="Proteomes" id="UP001330749">
    <property type="component" value="Unassembled WGS sequence"/>
</dbReference>
<dbReference type="Gene3D" id="3.30.43.10">
    <property type="entry name" value="Uridine Diphospho-n-acetylenolpyruvylglucosamine Reductase, domain 2"/>
    <property type="match status" value="1"/>
</dbReference>
<keyword evidence="2" id="KW-0274">FAD</keyword>
<organism evidence="5 6">
    <name type="scientific">Bacillus xiapuensis</name>
    <dbReference type="NCBI Taxonomy" id="2014075"/>
    <lineage>
        <taxon>Bacteria</taxon>
        <taxon>Bacillati</taxon>
        <taxon>Bacillota</taxon>
        <taxon>Bacilli</taxon>
        <taxon>Bacillales</taxon>
        <taxon>Bacillaceae</taxon>
        <taxon>Bacillus</taxon>
    </lineage>
</organism>
<evidence type="ECO:0000313" key="5">
    <source>
        <dbReference type="EMBL" id="MED3563887.1"/>
    </source>
</evidence>
<evidence type="ECO:0000256" key="2">
    <source>
        <dbReference type="ARBA" id="ARBA00022827"/>
    </source>
</evidence>
<accession>A0ABU6NET8</accession>
<evidence type="ECO:0000259" key="4">
    <source>
        <dbReference type="PROSITE" id="PS51387"/>
    </source>
</evidence>
<dbReference type="InterPro" id="IPR002346">
    <property type="entry name" value="Mopterin_DH_FAD-bd"/>
</dbReference>
<reference evidence="5 6" key="1">
    <citation type="submission" date="2023-03" db="EMBL/GenBank/DDBJ databases">
        <title>Bacillus Genome Sequencing.</title>
        <authorList>
            <person name="Dunlap C."/>
        </authorList>
    </citation>
    <scope>NUCLEOTIDE SEQUENCE [LARGE SCALE GENOMIC DNA]</scope>
    <source>
        <strain evidence="5 6">B-14544</strain>
    </source>
</reference>
<evidence type="ECO:0000313" key="6">
    <source>
        <dbReference type="Proteomes" id="UP001330749"/>
    </source>
</evidence>
<dbReference type="Pfam" id="PF00941">
    <property type="entry name" value="FAD_binding_5"/>
    <property type="match status" value="1"/>
</dbReference>
<comment type="caution">
    <text evidence="5">The sequence shown here is derived from an EMBL/GenBank/DDBJ whole genome shotgun (WGS) entry which is preliminary data.</text>
</comment>
<dbReference type="Gene3D" id="3.30.390.50">
    <property type="entry name" value="CO dehydrogenase flavoprotein, C-terminal domain"/>
    <property type="match status" value="1"/>
</dbReference>
<dbReference type="InterPro" id="IPR036683">
    <property type="entry name" value="CO_DH_flav_C_dom_sf"/>
</dbReference>
<dbReference type="InterPro" id="IPR005107">
    <property type="entry name" value="CO_DH_flav_C"/>
</dbReference>
<dbReference type="InterPro" id="IPR016167">
    <property type="entry name" value="FAD-bd_PCMH_sub1"/>
</dbReference>
<dbReference type="SMART" id="SM01092">
    <property type="entry name" value="CO_deh_flav_C"/>
    <property type="match status" value="1"/>
</dbReference>
<keyword evidence="1" id="KW-0285">Flavoprotein</keyword>
<dbReference type="RefSeq" id="WP_327968982.1">
    <property type="nucleotide sequence ID" value="NZ_JARMQG010000234.1"/>
</dbReference>
<evidence type="ECO:0000256" key="1">
    <source>
        <dbReference type="ARBA" id="ARBA00022630"/>
    </source>
</evidence>
<dbReference type="SUPFAM" id="SSF56176">
    <property type="entry name" value="FAD-binding/transporter-associated domain-like"/>
    <property type="match status" value="1"/>
</dbReference>
<keyword evidence="3" id="KW-0560">Oxidoreductase</keyword>
<dbReference type="EMBL" id="JARMQG010000234">
    <property type="protein sequence ID" value="MED3563887.1"/>
    <property type="molecule type" value="Genomic_DNA"/>
</dbReference>
<dbReference type="Pfam" id="PF03450">
    <property type="entry name" value="CO_deh_flav_C"/>
    <property type="match status" value="1"/>
</dbReference>
<dbReference type="SUPFAM" id="SSF55447">
    <property type="entry name" value="CO dehydrogenase flavoprotein C-terminal domain-like"/>
    <property type="match status" value="1"/>
</dbReference>
<proteinExistence type="predicted"/>
<dbReference type="PANTHER" id="PTHR42659:SF2">
    <property type="entry name" value="XANTHINE DEHYDROGENASE SUBUNIT C-RELATED"/>
    <property type="match status" value="1"/>
</dbReference>
<gene>
    <name evidence="5" type="ORF">P4447_15785</name>
</gene>
<dbReference type="InterPro" id="IPR036318">
    <property type="entry name" value="FAD-bd_PCMH-like_sf"/>
</dbReference>
<dbReference type="Gene3D" id="3.30.465.10">
    <property type="match status" value="1"/>
</dbReference>
<dbReference type="InterPro" id="IPR016169">
    <property type="entry name" value="FAD-bd_PCMH_sub2"/>
</dbReference>
<sequence>MKPAVFDYHSPVELEEALNLLDEFGYDAKIMSGGQSLIPMMNMRLARPKVLIDINNITELNYIRITDLDIKIGGLTRHHQVEESKEIEKICPLLSEGMKLIGHSQIRSRGTIGGSVVHADPTAELPVMLTTLGATVTLASSEGIRTLTTDEFFMTYLTTTIEMNEILISIEVPIPPPNTGYAIDEFTLRKGDFAIVLAAASVTLKEDGKVESASLCLGGVDGVPVLLDEVTDELVGKEPDSDLIADCCSRIEDLVDPEPDIHASAEYRKDLCITYAKRVLERAVERAAQQLK</sequence>
<dbReference type="InterPro" id="IPR051312">
    <property type="entry name" value="Diverse_Substr_Oxidored"/>
</dbReference>
<protein>
    <submittedName>
        <fullName evidence="5">Xanthine dehydrogenase family protein subunit M</fullName>
    </submittedName>
</protein>
<dbReference type="PANTHER" id="PTHR42659">
    <property type="entry name" value="XANTHINE DEHYDROGENASE SUBUNIT C-RELATED"/>
    <property type="match status" value="1"/>
</dbReference>